<sequence>MQLGNQYIIQIRTLLTKLGIDEETKETMVLEATGGRTYSIRQMRTIEAIQIIRSLQGKADDYQVDEAKQRMKRQILALCHEMGWEHDNGKVDMDRVNRWCQNRGYIKKPFDEFTKAELPKLVAQFKAMHKIYLQNA</sequence>
<keyword evidence="2" id="KW-1185">Reference proteome</keyword>
<dbReference type="AlphaFoldDB" id="A0A2D0MWT1"/>
<organism evidence="1 2">
    <name type="scientific">Flavilitoribacter nigricans (strain ATCC 23147 / DSM 23189 / NBRC 102662 / NCIMB 1420 / SS-2)</name>
    <name type="common">Lewinella nigricans</name>
    <dbReference type="NCBI Taxonomy" id="1122177"/>
    <lineage>
        <taxon>Bacteria</taxon>
        <taxon>Pseudomonadati</taxon>
        <taxon>Bacteroidota</taxon>
        <taxon>Saprospiria</taxon>
        <taxon>Saprospirales</taxon>
        <taxon>Lewinellaceae</taxon>
        <taxon>Flavilitoribacter</taxon>
    </lineage>
</organism>
<evidence type="ECO:0000313" key="1">
    <source>
        <dbReference type="EMBL" id="PHN00657.1"/>
    </source>
</evidence>
<name>A0A2D0MWT1_FLAN2</name>
<dbReference type="OrthoDB" id="677839at2"/>
<evidence type="ECO:0008006" key="3">
    <source>
        <dbReference type="Google" id="ProtNLM"/>
    </source>
</evidence>
<proteinExistence type="predicted"/>
<reference evidence="1 2" key="1">
    <citation type="submission" date="2017-10" db="EMBL/GenBank/DDBJ databases">
        <title>The draft genome sequence of Lewinella nigricans NBRC 102662.</title>
        <authorList>
            <person name="Wang K."/>
        </authorList>
    </citation>
    <scope>NUCLEOTIDE SEQUENCE [LARGE SCALE GENOMIC DNA]</scope>
    <source>
        <strain evidence="1 2">NBRC 102662</strain>
    </source>
</reference>
<evidence type="ECO:0000313" key="2">
    <source>
        <dbReference type="Proteomes" id="UP000223913"/>
    </source>
</evidence>
<gene>
    <name evidence="1" type="ORF">CRP01_41080</name>
</gene>
<dbReference type="EMBL" id="PDUD01000085">
    <property type="protein sequence ID" value="PHN00657.1"/>
    <property type="molecule type" value="Genomic_DNA"/>
</dbReference>
<protein>
    <recommendedName>
        <fullName evidence="3">DUF1018 domain-containing protein</fullName>
    </recommendedName>
</protein>
<dbReference type="Proteomes" id="UP000223913">
    <property type="component" value="Unassembled WGS sequence"/>
</dbReference>
<dbReference type="RefSeq" id="WP_099155930.1">
    <property type="nucleotide sequence ID" value="NZ_PDUD01000085.1"/>
</dbReference>
<comment type="caution">
    <text evidence="1">The sequence shown here is derived from an EMBL/GenBank/DDBJ whole genome shotgun (WGS) entry which is preliminary data.</text>
</comment>
<accession>A0A2D0MWT1</accession>